<dbReference type="Pfam" id="PF02604">
    <property type="entry name" value="PhdYeFM_antitox"/>
    <property type="match status" value="1"/>
</dbReference>
<dbReference type="Gene3D" id="3.40.1620.10">
    <property type="entry name" value="YefM-like domain"/>
    <property type="match status" value="1"/>
</dbReference>
<dbReference type="SUPFAM" id="SSF143120">
    <property type="entry name" value="YefM-like"/>
    <property type="match status" value="1"/>
</dbReference>
<dbReference type="InterPro" id="IPR006442">
    <property type="entry name" value="Antitoxin_Phd/YefM"/>
</dbReference>
<proteinExistence type="inferred from homology"/>
<gene>
    <name evidence="3" type="ORF">A3C26_00760</name>
</gene>
<dbReference type="NCBIfam" id="TIGR01552">
    <property type="entry name" value="phd_fam"/>
    <property type="match status" value="1"/>
</dbReference>
<evidence type="ECO:0000256" key="1">
    <source>
        <dbReference type="ARBA" id="ARBA00009981"/>
    </source>
</evidence>
<name>A0A1F5J9N7_9BACT</name>
<comment type="caution">
    <text evidence="3">The sequence shown here is derived from an EMBL/GenBank/DDBJ whole genome shotgun (WGS) entry which is preliminary data.</text>
</comment>
<evidence type="ECO:0000313" key="4">
    <source>
        <dbReference type="Proteomes" id="UP000177042"/>
    </source>
</evidence>
<dbReference type="Proteomes" id="UP000177042">
    <property type="component" value="Unassembled WGS sequence"/>
</dbReference>
<reference evidence="3 4" key="1">
    <citation type="journal article" date="2016" name="Nat. Commun.">
        <title>Thousands of microbial genomes shed light on interconnected biogeochemical processes in an aquifer system.</title>
        <authorList>
            <person name="Anantharaman K."/>
            <person name="Brown C.T."/>
            <person name="Hug L.A."/>
            <person name="Sharon I."/>
            <person name="Castelle C.J."/>
            <person name="Probst A.J."/>
            <person name="Thomas B.C."/>
            <person name="Singh A."/>
            <person name="Wilkins M.J."/>
            <person name="Karaoz U."/>
            <person name="Brodie E.L."/>
            <person name="Williams K.H."/>
            <person name="Hubbard S.S."/>
            <person name="Banfield J.F."/>
        </authorList>
    </citation>
    <scope>NUCLEOTIDE SEQUENCE [LARGE SCALE GENOMIC DNA]</scope>
</reference>
<evidence type="ECO:0000313" key="3">
    <source>
        <dbReference type="EMBL" id="OGE25351.1"/>
    </source>
</evidence>
<dbReference type="PANTHER" id="PTHR33713:SF6">
    <property type="entry name" value="ANTITOXIN YEFM"/>
    <property type="match status" value="1"/>
</dbReference>
<dbReference type="InterPro" id="IPR051405">
    <property type="entry name" value="phD/YefM_antitoxin"/>
</dbReference>
<dbReference type="Gene3D" id="1.10.1220.170">
    <property type="match status" value="1"/>
</dbReference>
<dbReference type="PANTHER" id="PTHR33713">
    <property type="entry name" value="ANTITOXIN YAFN-RELATED"/>
    <property type="match status" value="1"/>
</dbReference>
<evidence type="ECO:0000256" key="2">
    <source>
        <dbReference type="RuleBase" id="RU362080"/>
    </source>
</evidence>
<dbReference type="EMBL" id="MFCX01000027">
    <property type="protein sequence ID" value="OGE25351.1"/>
    <property type="molecule type" value="Genomic_DNA"/>
</dbReference>
<dbReference type="InterPro" id="IPR036165">
    <property type="entry name" value="YefM-like_sf"/>
</dbReference>
<comment type="function">
    <text evidence="2">Antitoxin component of a type II toxin-antitoxin (TA) system.</text>
</comment>
<accession>A0A1F5J9N7</accession>
<organism evidence="3 4">
    <name type="scientific">Candidatus Daviesbacteria bacterium RIFCSPHIGHO2_02_FULL_39_12</name>
    <dbReference type="NCBI Taxonomy" id="1797770"/>
    <lineage>
        <taxon>Bacteria</taxon>
        <taxon>Candidatus Daviesiibacteriota</taxon>
    </lineage>
</organism>
<comment type="similarity">
    <text evidence="1 2">Belongs to the phD/YefM antitoxin family.</text>
</comment>
<sequence>MTTVSVTTARANLYDLIDKVSASGKPVAITNKGETKAVLISPEELRSWEVTMEVMNDKELMDQIRESKKDIKAGRVYSLDEVEKELRLAKDVPGKLIKSGKKRS</sequence>
<protein>
    <recommendedName>
        <fullName evidence="2">Antitoxin</fullName>
    </recommendedName>
</protein>
<dbReference type="AlphaFoldDB" id="A0A1F5J9N7"/>